<reference evidence="2 4" key="1">
    <citation type="submission" date="2015-01" db="EMBL/GenBank/DDBJ databases">
        <authorList>
            <person name="Xiang T."/>
            <person name="Song Y."/>
            <person name="Huang L."/>
            <person name="Wang B."/>
            <person name="Wu P."/>
        </authorList>
    </citation>
    <scope>NUCLEOTIDE SEQUENCE [LARGE SCALE GENOMIC DNA]</scope>
    <source>
        <strain evidence="2 4">CcD93</strain>
    </source>
</reference>
<dbReference type="Pfam" id="PF19841">
    <property type="entry name" value="GldN"/>
    <property type="match status" value="1"/>
</dbReference>
<evidence type="ECO:0000313" key="2">
    <source>
        <dbReference type="EMBL" id="CEN52533.1"/>
    </source>
</evidence>
<evidence type="ECO:0000313" key="5">
    <source>
        <dbReference type="Proteomes" id="UP000265497"/>
    </source>
</evidence>
<dbReference type="AlphaFoldDB" id="A0A0B7IRF0"/>
<proteinExistence type="predicted"/>
<dbReference type="Proteomes" id="UP000265497">
    <property type="component" value="Unassembled WGS sequence"/>
</dbReference>
<evidence type="ECO:0000256" key="1">
    <source>
        <dbReference type="SAM" id="SignalP"/>
    </source>
</evidence>
<feature type="chain" id="PRO_5035988448" evidence="1">
    <location>
        <begin position="26"/>
        <end position="299"/>
    </location>
</feature>
<evidence type="ECO:0000313" key="4">
    <source>
        <dbReference type="Proteomes" id="UP000038200"/>
    </source>
</evidence>
<gene>
    <name evidence="2" type="ORF">CCAND93_260004</name>
    <name evidence="3" type="ORF">CKY20_10095</name>
</gene>
<dbReference type="OrthoDB" id="1141916at2"/>
<accession>A0A0B7IRF0</accession>
<reference evidence="3 5" key="2">
    <citation type="submission" date="2017-08" db="EMBL/GenBank/DDBJ databases">
        <title>Capnocytophaga canis 17-158 assembly.</title>
        <authorList>
            <person name="Gulvik C.A."/>
        </authorList>
    </citation>
    <scope>NUCLEOTIDE SEQUENCE [LARGE SCALE GENOMIC DNA]</scope>
    <source>
        <strain evidence="3 5">17-158</strain>
    </source>
</reference>
<sequence length="299" mass="34755">MKFQSKNVVLFVAFVLIANLSSAQANLLNAKKVEDIGKKTEAQIDADNDKPLPYGYVDERDILWSVETWEIIDLNERVNFPLLFPIDTLDVSTYRRPLFDVIMKNVKNGKLDIYRDSHFAERITLESIKASLTKEDLMDAGYDQLNAGEQVSEEYKIRRDLTAGDIAQYRVRGWWYFDKRQGELKYRILAIAPVAPDVNFIDSEDAQASLIELFWIFYPQAREILHEAKTFNRKNDAKPISFDHLLNARMFSGVIYKEANVYGDRPINEYLPGNSLFQLLESDKIKEKIRSREHDMWAN</sequence>
<dbReference type="Proteomes" id="UP000038200">
    <property type="component" value="Unassembled WGS sequence"/>
</dbReference>
<evidence type="ECO:0000313" key="3">
    <source>
        <dbReference type="EMBL" id="RIY35516.1"/>
    </source>
</evidence>
<dbReference type="EMBL" id="CDOL01000179">
    <property type="protein sequence ID" value="CEN52533.1"/>
    <property type="molecule type" value="Genomic_DNA"/>
</dbReference>
<dbReference type="EMBL" id="NSDI01000011">
    <property type="protein sequence ID" value="RIY35516.1"/>
    <property type="molecule type" value="Genomic_DNA"/>
</dbReference>
<organism evidence="2 4">
    <name type="scientific">Capnocytophaga canis</name>
    <dbReference type="NCBI Taxonomy" id="1848903"/>
    <lineage>
        <taxon>Bacteria</taxon>
        <taxon>Pseudomonadati</taxon>
        <taxon>Bacteroidota</taxon>
        <taxon>Flavobacteriia</taxon>
        <taxon>Flavobacteriales</taxon>
        <taxon>Flavobacteriaceae</taxon>
        <taxon>Capnocytophaga</taxon>
    </lineage>
</organism>
<name>A0A0B7IRF0_9FLAO</name>
<keyword evidence="1" id="KW-0732">Signal</keyword>
<feature type="signal peptide" evidence="1">
    <location>
        <begin position="1"/>
        <end position="25"/>
    </location>
</feature>
<dbReference type="STRING" id="1848903.CCAND38_240063"/>
<dbReference type="RefSeq" id="WP_042007225.1">
    <property type="nucleotide sequence ID" value="NZ_CDOL01000179.1"/>
</dbReference>
<protein>
    <submittedName>
        <fullName evidence="3">Gliding motility protein GldN</fullName>
    </submittedName>
    <submittedName>
        <fullName evidence="2">Gliding motility-associated protein GldN</fullName>
    </submittedName>
</protein>
<dbReference type="NCBIfam" id="TIGR03523">
    <property type="entry name" value="GldN"/>
    <property type="match status" value="1"/>
</dbReference>
<dbReference type="InterPro" id="IPR019847">
    <property type="entry name" value="Gliding_motility_assoc_GldN"/>
</dbReference>